<reference evidence="2 3" key="1">
    <citation type="journal article" date="2013" name="Genome Announc.">
        <title>Complete Genome of a Methanosarcina mazei Strain Isolated from Sediment Samples from an Amazonian Flooded Area.</title>
        <authorList>
            <person name="Assis das Gracas D."/>
            <person name="Thiago Juca Ramos R."/>
            <person name="Vieira Araujo A.C."/>
            <person name="Zahlouth R."/>
            <person name="Ribeiro Carneiro A."/>
            <person name="Souza Lopes T."/>
            <person name="Azevedo Barauna R."/>
            <person name="Azevedo V."/>
            <person name="Cruz Schneider M.P."/>
            <person name="Pellizari V.H."/>
            <person name="Silva A."/>
        </authorList>
    </citation>
    <scope>NUCLEOTIDE SEQUENCE [LARGE SCALE GENOMIC DNA]</scope>
    <source>
        <strain evidence="2 3">Tuc01</strain>
    </source>
</reference>
<dbReference type="HOGENOM" id="CLU_3057139_0_0_2"/>
<dbReference type="KEGG" id="mmaz:MmTuc01_1061"/>
<proteinExistence type="predicted"/>
<evidence type="ECO:0000313" key="2">
    <source>
        <dbReference type="EMBL" id="AGF96454.1"/>
    </source>
</evidence>
<evidence type="ECO:0000256" key="1">
    <source>
        <dbReference type="SAM" id="Phobius"/>
    </source>
</evidence>
<protein>
    <submittedName>
        <fullName evidence="2">Uncharacterized protein</fullName>
    </submittedName>
</protein>
<feature type="transmembrane region" description="Helical" evidence="1">
    <location>
        <begin position="6"/>
        <end position="25"/>
    </location>
</feature>
<dbReference type="BioCyc" id="MMAZ1236903:G139K-1009-MONOMER"/>
<accession>M1QHP0</accession>
<dbReference type="Proteomes" id="UP000011718">
    <property type="component" value="Chromosome"/>
</dbReference>
<keyword evidence="1" id="KW-0812">Transmembrane</keyword>
<keyword evidence="1" id="KW-0472">Membrane</keyword>
<gene>
    <name evidence="2" type="ORF">MmTuc01_1061</name>
</gene>
<dbReference type="EMBL" id="CP004144">
    <property type="protein sequence ID" value="AGF96454.1"/>
    <property type="molecule type" value="Genomic_DNA"/>
</dbReference>
<sequence>MKDPGSFQGVLSFALPEIFIFYIFFAELRFYFGFESFLSVSALTGKKQKLFIQ</sequence>
<keyword evidence="1" id="KW-1133">Transmembrane helix</keyword>
<name>M1QHP0_METMZ</name>
<evidence type="ECO:0000313" key="3">
    <source>
        <dbReference type="Proteomes" id="UP000011718"/>
    </source>
</evidence>
<dbReference type="AlphaFoldDB" id="M1QHP0"/>
<organism evidence="2 3">
    <name type="scientific">Methanosarcina mazei Tuc01</name>
    <dbReference type="NCBI Taxonomy" id="1236903"/>
    <lineage>
        <taxon>Archaea</taxon>
        <taxon>Methanobacteriati</taxon>
        <taxon>Methanobacteriota</taxon>
        <taxon>Stenosarchaea group</taxon>
        <taxon>Methanomicrobia</taxon>
        <taxon>Methanosarcinales</taxon>
        <taxon>Methanosarcinaceae</taxon>
        <taxon>Methanosarcina</taxon>
    </lineage>
</organism>